<dbReference type="RefSeq" id="WP_190448140.1">
    <property type="nucleotide sequence ID" value="NZ_JAMPLM010000007.1"/>
</dbReference>
<reference evidence="1 2" key="1">
    <citation type="submission" date="2022-04" db="EMBL/GenBank/DDBJ databases">
        <title>Positive selection, recombination, and allopatry shape intraspecific diversity of widespread and dominant cyanobacteria.</title>
        <authorList>
            <person name="Wei J."/>
            <person name="Shu W."/>
            <person name="Hu C."/>
        </authorList>
    </citation>
    <scope>NUCLEOTIDE SEQUENCE [LARGE SCALE GENOMIC DNA]</scope>
    <source>
        <strain evidence="1 2">AS-A4</strain>
    </source>
</reference>
<accession>A0ABV0KHT5</accession>
<protein>
    <submittedName>
        <fullName evidence="1">Uncharacterized protein</fullName>
    </submittedName>
</protein>
<sequence length="73" mass="8047">MFNVLEATVRPLMLNGKVLDVAYELYLAAPPASYPVISLQELSRKTGASLLECRNAVVEANRHGRFPQCALET</sequence>
<dbReference type="EMBL" id="JAMPLM010000007">
    <property type="protein sequence ID" value="MEP1058807.1"/>
    <property type="molecule type" value="Genomic_DNA"/>
</dbReference>
<name>A0ABV0KHT5_9CYAN</name>
<comment type="caution">
    <text evidence="1">The sequence shown here is derived from an EMBL/GenBank/DDBJ whole genome shotgun (WGS) entry which is preliminary data.</text>
</comment>
<evidence type="ECO:0000313" key="2">
    <source>
        <dbReference type="Proteomes" id="UP001476950"/>
    </source>
</evidence>
<gene>
    <name evidence="1" type="ORF">NDI38_10200</name>
</gene>
<evidence type="ECO:0000313" key="1">
    <source>
        <dbReference type="EMBL" id="MEP1058807.1"/>
    </source>
</evidence>
<dbReference type="Proteomes" id="UP001476950">
    <property type="component" value="Unassembled WGS sequence"/>
</dbReference>
<proteinExistence type="predicted"/>
<organism evidence="1 2">
    <name type="scientific">Stenomitos frigidus AS-A4</name>
    <dbReference type="NCBI Taxonomy" id="2933935"/>
    <lineage>
        <taxon>Bacteria</taxon>
        <taxon>Bacillati</taxon>
        <taxon>Cyanobacteriota</taxon>
        <taxon>Cyanophyceae</taxon>
        <taxon>Leptolyngbyales</taxon>
        <taxon>Leptolyngbyaceae</taxon>
        <taxon>Stenomitos</taxon>
    </lineage>
</organism>
<keyword evidence="2" id="KW-1185">Reference proteome</keyword>